<dbReference type="EMBL" id="BAAAZP010000091">
    <property type="protein sequence ID" value="GAA3679638.1"/>
    <property type="molecule type" value="Genomic_DNA"/>
</dbReference>
<keyword evidence="3" id="KW-1185">Reference proteome</keyword>
<evidence type="ECO:0000313" key="3">
    <source>
        <dbReference type="Proteomes" id="UP001500902"/>
    </source>
</evidence>
<sequence>MPVGGDQHAQVLSERRHHDVQAASAQVDLPLRPRERDVEVGWTPPVAGPPPLIEVPEYACDKRQMSGQCPGADPGGNAAKNVKVLVRPTGREQAGSCDGPACSRRALEEK</sequence>
<evidence type="ECO:0000313" key="2">
    <source>
        <dbReference type="EMBL" id="GAA3679638.1"/>
    </source>
</evidence>
<comment type="caution">
    <text evidence="2">The sequence shown here is derived from an EMBL/GenBank/DDBJ whole genome shotgun (WGS) entry which is preliminary data.</text>
</comment>
<proteinExistence type="predicted"/>
<reference evidence="3" key="1">
    <citation type="journal article" date="2019" name="Int. J. Syst. Evol. Microbiol.">
        <title>The Global Catalogue of Microorganisms (GCM) 10K type strain sequencing project: providing services to taxonomists for standard genome sequencing and annotation.</title>
        <authorList>
            <consortium name="The Broad Institute Genomics Platform"/>
            <consortium name="The Broad Institute Genome Sequencing Center for Infectious Disease"/>
            <person name="Wu L."/>
            <person name="Ma J."/>
        </authorList>
    </citation>
    <scope>NUCLEOTIDE SEQUENCE [LARGE SCALE GENOMIC DNA]</scope>
    <source>
        <strain evidence="3">JCM 16904</strain>
    </source>
</reference>
<protein>
    <submittedName>
        <fullName evidence="2">Uncharacterized protein</fullName>
    </submittedName>
</protein>
<organism evidence="2 3">
    <name type="scientific">Nonomuraea antimicrobica</name>
    <dbReference type="NCBI Taxonomy" id="561173"/>
    <lineage>
        <taxon>Bacteria</taxon>
        <taxon>Bacillati</taxon>
        <taxon>Actinomycetota</taxon>
        <taxon>Actinomycetes</taxon>
        <taxon>Streptosporangiales</taxon>
        <taxon>Streptosporangiaceae</taxon>
        <taxon>Nonomuraea</taxon>
    </lineage>
</organism>
<feature type="region of interest" description="Disordered" evidence="1">
    <location>
        <begin position="89"/>
        <end position="110"/>
    </location>
</feature>
<gene>
    <name evidence="2" type="ORF">GCM10022224_049840</name>
</gene>
<accession>A0ABP7C7U1</accession>
<dbReference type="Proteomes" id="UP001500902">
    <property type="component" value="Unassembled WGS sequence"/>
</dbReference>
<feature type="region of interest" description="Disordered" evidence="1">
    <location>
        <begin position="1"/>
        <end position="32"/>
    </location>
</feature>
<name>A0ABP7C7U1_9ACTN</name>
<evidence type="ECO:0000256" key="1">
    <source>
        <dbReference type="SAM" id="MobiDB-lite"/>
    </source>
</evidence>